<protein>
    <submittedName>
        <fullName evidence="2">Metallophosphoesterase</fullName>
    </submittedName>
</protein>
<dbReference type="PANTHER" id="PTHR43143:SF1">
    <property type="entry name" value="SERINE_THREONINE-PROTEIN PHOSPHATASE CPPED1"/>
    <property type="match status" value="1"/>
</dbReference>
<comment type="caution">
    <text evidence="2">The sequence shown here is derived from an EMBL/GenBank/DDBJ whole genome shotgun (WGS) entry which is preliminary data.</text>
</comment>
<keyword evidence="3" id="KW-1185">Reference proteome</keyword>
<dbReference type="EMBL" id="JAUCGM010000821">
    <property type="protein sequence ID" value="MDM8563707.1"/>
    <property type="molecule type" value="Genomic_DNA"/>
</dbReference>
<dbReference type="SUPFAM" id="SSF56300">
    <property type="entry name" value="Metallo-dependent phosphatases"/>
    <property type="match status" value="1"/>
</dbReference>
<dbReference type="InterPro" id="IPR004843">
    <property type="entry name" value="Calcineurin-like_PHP"/>
</dbReference>
<gene>
    <name evidence="2" type="ORF">QUF54_10175</name>
</gene>
<dbReference type="Pfam" id="PF00149">
    <property type="entry name" value="Metallophos"/>
    <property type="match status" value="1"/>
</dbReference>
<reference evidence="2" key="1">
    <citation type="submission" date="2023-06" db="EMBL/GenBank/DDBJ databases">
        <title>Uncultivated large filamentous bacteria from sulfidic sediments reveal new species and different genomic features in energy metabolism and defense.</title>
        <authorList>
            <person name="Fonseca A."/>
        </authorList>
    </citation>
    <scope>NUCLEOTIDE SEQUENCE</scope>
    <source>
        <strain evidence="2">HSG4</strain>
    </source>
</reference>
<feature type="domain" description="Calcineurin-like phosphoesterase" evidence="1">
    <location>
        <begin position="31"/>
        <end position="233"/>
    </location>
</feature>
<proteinExistence type="predicted"/>
<accession>A0ABT7VVV6</accession>
<evidence type="ECO:0000313" key="3">
    <source>
        <dbReference type="Proteomes" id="UP001171945"/>
    </source>
</evidence>
<organism evidence="2 3">
    <name type="scientific">Candidatus Marithioploca araucensis</name>
    <dbReference type="NCBI Taxonomy" id="70273"/>
    <lineage>
        <taxon>Bacteria</taxon>
        <taxon>Pseudomonadati</taxon>
        <taxon>Pseudomonadota</taxon>
        <taxon>Gammaproteobacteria</taxon>
        <taxon>Thiotrichales</taxon>
        <taxon>Thiotrichaceae</taxon>
        <taxon>Candidatus Marithioploca</taxon>
    </lineage>
</organism>
<dbReference type="InterPro" id="IPR051918">
    <property type="entry name" value="STPP_CPPED1"/>
</dbReference>
<dbReference type="Proteomes" id="UP001171945">
    <property type="component" value="Unassembled WGS sequence"/>
</dbReference>
<feature type="non-terminal residue" evidence="2">
    <location>
        <position position="1"/>
    </location>
</feature>
<dbReference type="InterPro" id="IPR029052">
    <property type="entry name" value="Metallo-depent_PP-like"/>
</dbReference>
<sequence>SRKPFVFAYASDSRHAQGGGERRIEGTNAYIMKRIAALIRFKKAAFMQFTGDMINGYLNSVEQTKVEYRNWKRAIEPFAHYFPIVAAMGNHEIVKHSFKGSISIDRFPLATESAEAVFASQFVNPINGPESEDGAVYDPNPHKQDFPSYKENVFYYIYDNVAMVALNSNYWYAPSIKGHPEAGGNLHGYLMDKQLEWLEATLALLDADDNIDFILTTHHTPAVPNGGHIGDDMWYNGNNAPRAVVNHSADGDNLVQRGIIEQ</sequence>
<name>A0ABT7VVV6_9GAMM</name>
<evidence type="ECO:0000313" key="2">
    <source>
        <dbReference type="EMBL" id="MDM8563707.1"/>
    </source>
</evidence>
<evidence type="ECO:0000259" key="1">
    <source>
        <dbReference type="Pfam" id="PF00149"/>
    </source>
</evidence>
<dbReference type="Gene3D" id="3.60.21.10">
    <property type="match status" value="1"/>
</dbReference>
<dbReference type="PANTHER" id="PTHR43143">
    <property type="entry name" value="METALLOPHOSPHOESTERASE, CALCINEURIN SUPERFAMILY"/>
    <property type="match status" value="1"/>
</dbReference>